<organism evidence="8 9">
    <name type="scientific">Berkelbacteria bacterium GW2011_GWB1_38_5</name>
    <dbReference type="NCBI Taxonomy" id="1618336"/>
    <lineage>
        <taxon>Bacteria</taxon>
        <taxon>Candidatus Berkelbacteria</taxon>
    </lineage>
</organism>
<dbReference type="EMBL" id="LBUX01000016">
    <property type="protein sequence ID" value="KKQ74026.1"/>
    <property type="molecule type" value="Genomic_DNA"/>
</dbReference>
<gene>
    <name evidence="8" type="ORF">US94_C0016G0003</name>
</gene>
<evidence type="ECO:0000313" key="8">
    <source>
        <dbReference type="EMBL" id="KKQ74026.1"/>
    </source>
</evidence>
<evidence type="ECO:0000259" key="7">
    <source>
        <dbReference type="Pfam" id="PF13396"/>
    </source>
</evidence>
<proteinExistence type="predicted"/>
<evidence type="ECO:0000256" key="2">
    <source>
        <dbReference type="ARBA" id="ARBA00022475"/>
    </source>
</evidence>
<comment type="subcellular location">
    <subcellularLocation>
        <location evidence="1">Cell membrane</location>
        <topology evidence="1">Multi-pass membrane protein</topology>
    </subcellularLocation>
</comment>
<protein>
    <recommendedName>
        <fullName evidence="7">Cardiolipin synthase N-terminal domain-containing protein</fullName>
    </recommendedName>
</protein>
<keyword evidence="3 6" id="KW-0812">Transmembrane</keyword>
<accession>A0A0G0NA80</accession>
<evidence type="ECO:0000256" key="3">
    <source>
        <dbReference type="ARBA" id="ARBA00022692"/>
    </source>
</evidence>
<comment type="caution">
    <text evidence="8">The sequence shown here is derived from an EMBL/GenBank/DDBJ whole genome shotgun (WGS) entry which is preliminary data.</text>
</comment>
<keyword evidence="5 6" id="KW-0472">Membrane</keyword>
<evidence type="ECO:0000256" key="1">
    <source>
        <dbReference type="ARBA" id="ARBA00004651"/>
    </source>
</evidence>
<dbReference type="GO" id="GO:0005886">
    <property type="term" value="C:plasma membrane"/>
    <property type="evidence" value="ECO:0007669"/>
    <property type="project" value="UniProtKB-SubCell"/>
</dbReference>
<dbReference type="STRING" id="1618336.US94_C0016G0003"/>
<keyword evidence="2" id="KW-1003">Cell membrane</keyword>
<dbReference type="InterPro" id="IPR027379">
    <property type="entry name" value="CLS_N"/>
</dbReference>
<evidence type="ECO:0000256" key="4">
    <source>
        <dbReference type="ARBA" id="ARBA00022989"/>
    </source>
</evidence>
<feature type="transmembrane region" description="Helical" evidence="6">
    <location>
        <begin position="58"/>
        <end position="77"/>
    </location>
</feature>
<evidence type="ECO:0000313" key="9">
    <source>
        <dbReference type="Proteomes" id="UP000034498"/>
    </source>
</evidence>
<sequence length="88" mass="9589">MDYTPYAADVAANTAAVGLGIGMILFWVLFVGVGGVIWIWALIDVIRRQFANQNDKTLWLIIVILLGWIGGLVYLIAGRKKGTIPASK</sequence>
<feature type="transmembrane region" description="Helical" evidence="6">
    <location>
        <begin position="24"/>
        <end position="46"/>
    </location>
</feature>
<reference evidence="8 9" key="1">
    <citation type="journal article" date="2015" name="Nature">
        <title>rRNA introns, odd ribosomes, and small enigmatic genomes across a large radiation of phyla.</title>
        <authorList>
            <person name="Brown C.T."/>
            <person name="Hug L.A."/>
            <person name="Thomas B.C."/>
            <person name="Sharon I."/>
            <person name="Castelle C.J."/>
            <person name="Singh A."/>
            <person name="Wilkins M.J."/>
            <person name="Williams K.H."/>
            <person name="Banfield J.F."/>
        </authorList>
    </citation>
    <scope>NUCLEOTIDE SEQUENCE [LARGE SCALE GENOMIC DNA]</scope>
</reference>
<evidence type="ECO:0000256" key="6">
    <source>
        <dbReference type="SAM" id="Phobius"/>
    </source>
</evidence>
<dbReference type="Pfam" id="PF13396">
    <property type="entry name" value="PLDc_N"/>
    <property type="match status" value="1"/>
</dbReference>
<feature type="domain" description="Cardiolipin synthase N-terminal" evidence="7">
    <location>
        <begin position="36"/>
        <end position="79"/>
    </location>
</feature>
<dbReference type="Proteomes" id="UP000034498">
    <property type="component" value="Unassembled WGS sequence"/>
</dbReference>
<evidence type="ECO:0000256" key="5">
    <source>
        <dbReference type="ARBA" id="ARBA00023136"/>
    </source>
</evidence>
<keyword evidence="4 6" id="KW-1133">Transmembrane helix</keyword>
<dbReference type="AlphaFoldDB" id="A0A0G0NA80"/>
<name>A0A0G0NA80_9BACT</name>